<protein>
    <recommendedName>
        <fullName evidence="2">DUF2231 domain-containing protein</fullName>
    </recommendedName>
</protein>
<accession>A0A7G9SG92</accession>
<feature type="transmembrane region" description="Helical" evidence="1">
    <location>
        <begin position="77"/>
        <end position="96"/>
    </location>
</feature>
<evidence type="ECO:0000313" key="3">
    <source>
        <dbReference type="EMBL" id="QNN66867.1"/>
    </source>
</evidence>
<evidence type="ECO:0000259" key="2">
    <source>
        <dbReference type="Pfam" id="PF09990"/>
    </source>
</evidence>
<reference evidence="3 4" key="1">
    <citation type="submission" date="2020-08" db="EMBL/GenBank/DDBJ databases">
        <title>Genome sequence of Sphingomonas lutea KCTC 23642T.</title>
        <authorList>
            <person name="Hyun D.-W."/>
            <person name="Bae J.-W."/>
        </authorList>
    </citation>
    <scope>NUCLEOTIDE SEQUENCE [LARGE SCALE GENOMIC DNA]</scope>
    <source>
        <strain evidence="3 4">KCTC 23642</strain>
    </source>
</reference>
<name>A0A7G9SG92_9SPHN</name>
<dbReference type="RefSeq" id="WP_187537459.1">
    <property type="nucleotide sequence ID" value="NZ_BAABJT010000001.1"/>
</dbReference>
<feature type="transmembrane region" description="Helical" evidence="1">
    <location>
        <begin position="45"/>
        <end position="65"/>
    </location>
</feature>
<dbReference type="AlphaFoldDB" id="A0A7G9SG92"/>
<keyword evidence="1" id="KW-0472">Membrane</keyword>
<dbReference type="Pfam" id="PF09990">
    <property type="entry name" value="DUF2231"/>
    <property type="match status" value="1"/>
</dbReference>
<feature type="transmembrane region" description="Helical" evidence="1">
    <location>
        <begin position="102"/>
        <end position="127"/>
    </location>
</feature>
<dbReference type="InterPro" id="IPR019251">
    <property type="entry name" value="DUF2231_TM"/>
</dbReference>
<feature type="domain" description="DUF2231" evidence="2">
    <location>
        <begin position="10"/>
        <end position="120"/>
    </location>
</feature>
<keyword evidence="4" id="KW-1185">Reference proteome</keyword>
<evidence type="ECO:0000313" key="4">
    <source>
        <dbReference type="Proteomes" id="UP000515971"/>
    </source>
</evidence>
<organism evidence="3 4">
    <name type="scientific">Sphingomonas lutea</name>
    <dbReference type="NCBI Taxonomy" id="1045317"/>
    <lineage>
        <taxon>Bacteria</taxon>
        <taxon>Pseudomonadati</taxon>
        <taxon>Pseudomonadota</taxon>
        <taxon>Alphaproteobacteria</taxon>
        <taxon>Sphingomonadales</taxon>
        <taxon>Sphingomonadaceae</taxon>
        <taxon>Sphingomonas</taxon>
    </lineage>
</organism>
<gene>
    <name evidence="3" type="ORF">H9L13_09395</name>
</gene>
<feature type="transmembrane region" description="Helical" evidence="1">
    <location>
        <begin position="12"/>
        <end position="33"/>
    </location>
</feature>
<evidence type="ECO:0000256" key="1">
    <source>
        <dbReference type="SAM" id="Phobius"/>
    </source>
</evidence>
<proteinExistence type="predicted"/>
<dbReference type="EMBL" id="CP060718">
    <property type="protein sequence ID" value="QNN66867.1"/>
    <property type="molecule type" value="Genomic_DNA"/>
</dbReference>
<dbReference type="KEGG" id="slut:H9L13_09395"/>
<dbReference type="Proteomes" id="UP000515971">
    <property type="component" value="Chromosome"/>
</dbReference>
<keyword evidence="1" id="KW-1133">Transmembrane helix</keyword>
<sequence>MDRNPARSIHPLHAALIAGALPLVLGAFLADIAYARSFEVQWKNFASWLIAGALVFAGCALLWAVVDLVRFRSSRAVLYFGTLLAAWALGLVNALVHAKDGWASMPAATILSIIVAILITAATAFALSPGSR</sequence>
<keyword evidence="1" id="KW-0812">Transmembrane</keyword>